<dbReference type="AlphaFoldDB" id="A0A1X7R7R1"/>
<dbReference type="GO" id="GO:0000977">
    <property type="term" value="F:RNA polymerase II transcription regulatory region sequence-specific DNA binding"/>
    <property type="evidence" value="ECO:0007669"/>
    <property type="project" value="TreeGrafter"/>
</dbReference>
<dbReference type="PANTHER" id="PTHR47659">
    <property type="entry name" value="ZN(II)2CYS6 TRANSCRIPTION FACTOR (EUROFUNG)-RELATED"/>
    <property type="match status" value="1"/>
</dbReference>
<evidence type="ECO:0000256" key="2">
    <source>
        <dbReference type="ARBA" id="ARBA00010855"/>
    </source>
</evidence>
<gene>
    <name evidence="12" type="ORF">KASA_0J00088G</name>
</gene>
<keyword evidence="13" id="KW-1185">Reference proteome</keyword>
<dbReference type="Pfam" id="PF00172">
    <property type="entry name" value="Zn_clus"/>
    <property type="match status" value="1"/>
</dbReference>
<sequence>MTKRLPPELKKHRRSIQKACVFCHEKHIQCDVSRPCKNCVKRNITSSCRDNIRKKRKANSPQEVKSSPTDYDMPNSDIIDDVMTVIKKEACFDTDLSGQETIFSPNQDFDSIWANEEYLKLKEFIDDPQCLQDSDIAPVQLKEGKFNNIDDALLGRTFTDYDVMNTISNSNSNSHSNSNSNSHSNSNSNSNSTSDRNASIPSNDTVFSKPFTALDMLSDSSLNDFSPLEEKDFLKEENPKEQFDTLCEPTIITGLVNSNNNNNNNSESNISPLQFRKGFPSVKDLYSNQDLIKPHNYQLAYAQMKNILQEKFSIEADQRLLPTLIKSILDNFAPRFMSLSSAMIPEDLVFQEIMLQRLLFQMEDTATLVNCTPMAVWRRTGELCFTSNEFLSLTGFTKPEIFSTNRFIFEFWDNESILDYFNKFEKVLAFGDSNIESPETLLNRTNFGRCTLVLKNNAKLNCASCWTVVRDNFNIPLLIMGQFLPIFTKQQQEQ</sequence>
<reference evidence="12 13" key="1">
    <citation type="submission" date="2017-04" db="EMBL/GenBank/DDBJ databases">
        <authorList>
            <person name="Afonso C.L."/>
            <person name="Miller P.J."/>
            <person name="Scott M.A."/>
            <person name="Spackman E."/>
            <person name="Goraichik I."/>
            <person name="Dimitrov K.M."/>
            <person name="Suarez D.L."/>
            <person name="Swayne D.E."/>
        </authorList>
    </citation>
    <scope>NUCLEOTIDE SEQUENCE [LARGE SCALE GENOMIC DNA]</scope>
</reference>
<evidence type="ECO:0000256" key="1">
    <source>
        <dbReference type="ARBA" id="ARBA00004123"/>
    </source>
</evidence>
<dbReference type="SMART" id="SM00066">
    <property type="entry name" value="GAL4"/>
    <property type="match status" value="1"/>
</dbReference>
<keyword evidence="4" id="KW-0862">Zinc</keyword>
<organism evidence="12 13">
    <name type="scientific">Maudiozyma saulgeensis</name>
    <dbReference type="NCBI Taxonomy" id="1789683"/>
    <lineage>
        <taxon>Eukaryota</taxon>
        <taxon>Fungi</taxon>
        <taxon>Dikarya</taxon>
        <taxon>Ascomycota</taxon>
        <taxon>Saccharomycotina</taxon>
        <taxon>Saccharomycetes</taxon>
        <taxon>Saccharomycetales</taxon>
        <taxon>Saccharomycetaceae</taxon>
        <taxon>Maudiozyma</taxon>
    </lineage>
</organism>
<evidence type="ECO:0000256" key="9">
    <source>
        <dbReference type="ARBA" id="ARBA00039294"/>
    </source>
</evidence>
<name>A0A1X7R7R1_9SACH</name>
<evidence type="ECO:0000256" key="6">
    <source>
        <dbReference type="ARBA" id="ARBA00023125"/>
    </source>
</evidence>
<comment type="similarity">
    <text evidence="2">Belongs to the ERT1/acuK family.</text>
</comment>
<keyword evidence="7" id="KW-0804">Transcription</keyword>
<feature type="region of interest" description="Disordered" evidence="10">
    <location>
        <begin position="169"/>
        <end position="202"/>
    </location>
</feature>
<dbReference type="Proteomes" id="UP000196158">
    <property type="component" value="Unassembled WGS sequence"/>
</dbReference>
<feature type="region of interest" description="Disordered" evidence="10">
    <location>
        <begin position="51"/>
        <end position="73"/>
    </location>
</feature>
<evidence type="ECO:0000313" key="13">
    <source>
        <dbReference type="Proteomes" id="UP000196158"/>
    </source>
</evidence>
<dbReference type="GO" id="GO:0008270">
    <property type="term" value="F:zinc ion binding"/>
    <property type="evidence" value="ECO:0007669"/>
    <property type="project" value="InterPro"/>
</dbReference>
<feature type="compositionally biased region" description="Low complexity" evidence="10">
    <location>
        <begin position="169"/>
        <end position="192"/>
    </location>
</feature>
<dbReference type="CDD" id="cd00067">
    <property type="entry name" value="GAL4"/>
    <property type="match status" value="1"/>
</dbReference>
<dbReference type="InterPro" id="IPR050335">
    <property type="entry name" value="ERT1_acuK_gluconeogen_tf"/>
</dbReference>
<evidence type="ECO:0000259" key="11">
    <source>
        <dbReference type="PROSITE" id="PS50048"/>
    </source>
</evidence>
<keyword evidence="5" id="KW-0805">Transcription regulation</keyword>
<dbReference type="PROSITE" id="PS50048">
    <property type="entry name" value="ZN2_CY6_FUNGAL_2"/>
    <property type="match status" value="1"/>
</dbReference>
<dbReference type="STRING" id="1789683.A0A1X7R7R1"/>
<evidence type="ECO:0000256" key="10">
    <source>
        <dbReference type="SAM" id="MobiDB-lite"/>
    </source>
</evidence>
<dbReference type="InterPro" id="IPR056751">
    <property type="entry name" value="PAS_13"/>
</dbReference>
<dbReference type="GO" id="GO:0005634">
    <property type="term" value="C:nucleus"/>
    <property type="evidence" value="ECO:0007669"/>
    <property type="project" value="UniProtKB-SubCell"/>
</dbReference>
<keyword evidence="6" id="KW-0238">DNA-binding</keyword>
<proteinExistence type="inferred from homology"/>
<dbReference type="OrthoDB" id="2538135at2759"/>
<evidence type="ECO:0000256" key="3">
    <source>
        <dbReference type="ARBA" id="ARBA00022723"/>
    </source>
</evidence>
<feature type="domain" description="Zn(2)-C6 fungal-type" evidence="11">
    <location>
        <begin position="19"/>
        <end position="50"/>
    </location>
</feature>
<dbReference type="EMBL" id="FXLY01000009">
    <property type="protein sequence ID" value="SMN21713.1"/>
    <property type="molecule type" value="Genomic_DNA"/>
</dbReference>
<feature type="compositionally biased region" description="Polar residues" evidence="10">
    <location>
        <begin position="59"/>
        <end position="69"/>
    </location>
</feature>
<dbReference type="PROSITE" id="PS00463">
    <property type="entry name" value="ZN2_CY6_FUNGAL_1"/>
    <property type="match status" value="1"/>
</dbReference>
<dbReference type="SUPFAM" id="SSF57701">
    <property type="entry name" value="Zn2/Cys6 DNA-binding domain"/>
    <property type="match status" value="1"/>
</dbReference>
<evidence type="ECO:0000256" key="7">
    <source>
        <dbReference type="ARBA" id="ARBA00023163"/>
    </source>
</evidence>
<dbReference type="GO" id="GO:0009267">
    <property type="term" value="P:cellular response to starvation"/>
    <property type="evidence" value="ECO:0007669"/>
    <property type="project" value="TreeGrafter"/>
</dbReference>
<evidence type="ECO:0000256" key="8">
    <source>
        <dbReference type="ARBA" id="ARBA00023242"/>
    </source>
</evidence>
<keyword evidence="3" id="KW-0479">Metal-binding</keyword>
<evidence type="ECO:0000256" key="5">
    <source>
        <dbReference type="ARBA" id="ARBA00023015"/>
    </source>
</evidence>
<dbReference type="GO" id="GO:0000981">
    <property type="term" value="F:DNA-binding transcription factor activity, RNA polymerase II-specific"/>
    <property type="evidence" value="ECO:0007669"/>
    <property type="project" value="InterPro"/>
</dbReference>
<evidence type="ECO:0000313" key="12">
    <source>
        <dbReference type="EMBL" id="SMN21713.1"/>
    </source>
</evidence>
<dbReference type="Pfam" id="PF24990">
    <property type="entry name" value="PAS_13"/>
    <property type="match status" value="2"/>
</dbReference>
<dbReference type="InterPro" id="IPR001138">
    <property type="entry name" value="Zn2Cys6_DnaBD"/>
</dbReference>
<dbReference type="PANTHER" id="PTHR47659:SF8">
    <property type="entry name" value="GLUCOSE STARVATION MODULATOR PROTEIN 1"/>
    <property type="match status" value="1"/>
</dbReference>
<protein>
    <recommendedName>
        <fullName evidence="9">Glucose starvation modulator protein 1</fullName>
    </recommendedName>
</protein>
<evidence type="ECO:0000256" key="4">
    <source>
        <dbReference type="ARBA" id="ARBA00022833"/>
    </source>
</evidence>
<dbReference type="Gene3D" id="4.10.240.10">
    <property type="entry name" value="Zn(2)-C6 fungal-type DNA-binding domain"/>
    <property type="match status" value="1"/>
</dbReference>
<dbReference type="InterPro" id="IPR036864">
    <property type="entry name" value="Zn2-C6_fun-type_DNA-bd_sf"/>
</dbReference>
<accession>A0A1X7R7R1</accession>
<keyword evidence="8" id="KW-0539">Nucleus</keyword>
<feature type="compositionally biased region" description="Polar residues" evidence="10">
    <location>
        <begin position="193"/>
        <end position="202"/>
    </location>
</feature>
<comment type="subcellular location">
    <subcellularLocation>
        <location evidence="1">Nucleus</location>
    </subcellularLocation>
</comment>